<evidence type="ECO:0000313" key="2">
    <source>
        <dbReference type="EMBL" id="GGB10715.1"/>
    </source>
</evidence>
<protein>
    <recommendedName>
        <fullName evidence="1">FlgO domain-containing protein</fullName>
    </recommendedName>
</protein>
<evidence type="ECO:0000313" key="3">
    <source>
        <dbReference type="Proteomes" id="UP000651977"/>
    </source>
</evidence>
<dbReference type="InterPro" id="IPR014549">
    <property type="entry name" value="FlgO"/>
</dbReference>
<comment type="caution">
    <text evidence="2">The sequence shown here is derived from an EMBL/GenBank/DDBJ whole genome shotgun (WGS) entry which is preliminary data.</text>
</comment>
<proteinExistence type="predicted"/>
<gene>
    <name evidence="2" type="ORF">GCM10007414_25140</name>
</gene>
<feature type="domain" description="FlgO" evidence="1">
    <location>
        <begin position="87"/>
        <end position="214"/>
    </location>
</feature>
<accession>A0ABQ1I5G3</accession>
<dbReference type="EMBL" id="BMDY01000014">
    <property type="protein sequence ID" value="GGB10715.1"/>
    <property type="molecule type" value="Genomic_DNA"/>
</dbReference>
<sequence>MKGMTLVALATSLLVGCSNTPSMQKVMVYDGSAHNVAHAHNAHYLEGVVDESGQLFLSSSPRRTLNTSSVDLSDKAVEHSLTDYVNAMSQRLVSSSHYVNADTPIGVASFVPLDDFKSTDVFGMQLAESFVYEMQQNGFSVIDYKTTGFIRVTPEGDFVYSRNVNELSKRLPIEYLLVGTFSKSTNGVLVNVRIVGAQSKVVVASAQELIPNEVYQSKVPEPVKRDGVMIIEARKQANSRMSAGERG</sequence>
<evidence type="ECO:0000259" key="1">
    <source>
        <dbReference type="Pfam" id="PF17680"/>
    </source>
</evidence>
<dbReference type="Proteomes" id="UP000651977">
    <property type="component" value="Unassembled WGS sequence"/>
</dbReference>
<dbReference type="Pfam" id="PF17680">
    <property type="entry name" value="FlgO"/>
    <property type="match status" value="1"/>
</dbReference>
<dbReference type="InterPro" id="IPR041215">
    <property type="entry name" value="FlgO_dom"/>
</dbReference>
<name>A0ABQ1I5G3_9ALTE</name>
<dbReference type="RefSeq" id="WP_055732117.1">
    <property type="nucleotide sequence ID" value="NZ_BMDY01000014.1"/>
</dbReference>
<dbReference type="PROSITE" id="PS51257">
    <property type="entry name" value="PROKAR_LIPOPROTEIN"/>
    <property type="match status" value="1"/>
</dbReference>
<keyword evidence="3" id="KW-1185">Reference proteome</keyword>
<dbReference type="PIRSF" id="PIRSF028688">
    <property type="entry name" value="UCP_imp_028688"/>
    <property type="match status" value="1"/>
</dbReference>
<reference evidence="3" key="1">
    <citation type="journal article" date="2019" name="Int. J. Syst. Evol. Microbiol.">
        <title>The Global Catalogue of Microorganisms (GCM) 10K type strain sequencing project: providing services to taxonomists for standard genome sequencing and annotation.</title>
        <authorList>
            <consortium name="The Broad Institute Genomics Platform"/>
            <consortium name="The Broad Institute Genome Sequencing Center for Infectious Disease"/>
            <person name="Wu L."/>
            <person name="Ma J."/>
        </authorList>
    </citation>
    <scope>NUCLEOTIDE SEQUENCE [LARGE SCALE GENOMIC DNA]</scope>
    <source>
        <strain evidence="3">CGMCC 1.10131</strain>
    </source>
</reference>
<organism evidence="2 3">
    <name type="scientific">Agarivorans gilvus</name>
    <dbReference type="NCBI Taxonomy" id="680279"/>
    <lineage>
        <taxon>Bacteria</taxon>
        <taxon>Pseudomonadati</taxon>
        <taxon>Pseudomonadota</taxon>
        <taxon>Gammaproteobacteria</taxon>
        <taxon>Alteromonadales</taxon>
        <taxon>Alteromonadaceae</taxon>
        <taxon>Agarivorans</taxon>
    </lineage>
</organism>